<name>A0A3G2R2H1_9FIRM</name>
<dbReference type="InterPro" id="IPR020625">
    <property type="entry name" value="Schiff_base-form_aldolases_AS"/>
</dbReference>
<dbReference type="PANTHER" id="PTHR42849">
    <property type="entry name" value="N-ACETYLNEURAMINATE LYASE"/>
    <property type="match status" value="1"/>
</dbReference>
<evidence type="ECO:0000313" key="6">
    <source>
        <dbReference type="EMBL" id="AYO29640.1"/>
    </source>
</evidence>
<feature type="active site" description="Proton donor/acceptor" evidence="4">
    <location>
        <position position="137"/>
    </location>
</feature>
<dbReference type="InterPro" id="IPR013785">
    <property type="entry name" value="Aldolase_TIM"/>
</dbReference>
<organism evidence="6 7">
    <name type="scientific">Biomaibacter acetigenes</name>
    <dbReference type="NCBI Taxonomy" id="2316383"/>
    <lineage>
        <taxon>Bacteria</taxon>
        <taxon>Bacillati</taxon>
        <taxon>Bacillota</taxon>
        <taxon>Clostridia</taxon>
        <taxon>Thermosediminibacterales</taxon>
        <taxon>Tepidanaerobacteraceae</taxon>
        <taxon>Biomaibacter</taxon>
    </lineage>
</organism>
<evidence type="ECO:0000256" key="2">
    <source>
        <dbReference type="ARBA" id="ARBA00023270"/>
    </source>
</evidence>
<feature type="binding site" evidence="5">
    <location>
        <position position="47"/>
    </location>
    <ligand>
        <name>pyruvate</name>
        <dbReference type="ChEBI" id="CHEBI:15361"/>
    </ligand>
</feature>
<dbReference type="SMART" id="SM01130">
    <property type="entry name" value="DHDPS"/>
    <property type="match status" value="1"/>
</dbReference>
<feature type="active site" description="Schiff-base intermediate with substrate" evidence="4">
    <location>
        <position position="166"/>
    </location>
</feature>
<dbReference type="InterPro" id="IPR002220">
    <property type="entry name" value="DapA-like"/>
</dbReference>
<protein>
    <submittedName>
        <fullName evidence="6">Dihydrodipicolinate synthase family protein</fullName>
    </submittedName>
</protein>
<evidence type="ECO:0000256" key="5">
    <source>
        <dbReference type="PIRSR" id="PIRSR001365-2"/>
    </source>
</evidence>
<sequence>MKKLHGVTVAMVTPIDDNDRILDEAIKKHVDFLIEKGVNCLYPLGTTGEMHLLTIEERKRVAETVVEHAAGRVTVYIHIGAMRQEDTIKLAKHASEIGADGIGVVTPTFFSVDDREMEEYFVSVANSVPDDFPVYLYNIPQCSANDLKPNVIENIIKRAPNVVGIKYSYPDFIRTSQYLRINNGNFSVVHGTDRLFNSILSMGCDGVVSGNASAFPEPFVAIYKAFKEKNLEEAKRQQKIATDISNILKNGSNMAYFKSALKLRGIDVGHVRKPLLDLNKVQLEELESKIKPFIDRYM</sequence>
<gene>
    <name evidence="6" type="ORF">D2962_02585</name>
</gene>
<dbReference type="PANTHER" id="PTHR42849:SF1">
    <property type="entry name" value="N-ACETYLNEURAMINATE LYASE"/>
    <property type="match status" value="1"/>
</dbReference>
<comment type="similarity">
    <text evidence="3">Belongs to the DapA family.</text>
</comment>
<dbReference type="SUPFAM" id="SSF51569">
    <property type="entry name" value="Aldolase"/>
    <property type="match status" value="1"/>
</dbReference>
<dbReference type="GO" id="GO:0008747">
    <property type="term" value="F:N-acetylneuraminate lyase activity"/>
    <property type="evidence" value="ECO:0007669"/>
    <property type="project" value="TreeGrafter"/>
</dbReference>
<dbReference type="PROSITE" id="PS00666">
    <property type="entry name" value="DHDPS_2"/>
    <property type="match status" value="1"/>
</dbReference>
<dbReference type="RefSeq" id="WP_120766066.1">
    <property type="nucleotide sequence ID" value="NZ_CP033169.1"/>
</dbReference>
<dbReference type="GO" id="GO:0005829">
    <property type="term" value="C:cytosol"/>
    <property type="evidence" value="ECO:0007669"/>
    <property type="project" value="TreeGrafter"/>
</dbReference>
<dbReference type="Proteomes" id="UP000280960">
    <property type="component" value="Chromosome"/>
</dbReference>
<dbReference type="KEGG" id="bacg:D2962_02585"/>
<evidence type="ECO:0000256" key="3">
    <source>
        <dbReference type="PIRNR" id="PIRNR001365"/>
    </source>
</evidence>
<dbReference type="PIRSF" id="PIRSF001365">
    <property type="entry name" value="DHDPS"/>
    <property type="match status" value="1"/>
</dbReference>
<evidence type="ECO:0000256" key="1">
    <source>
        <dbReference type="ARBA" id="ARBA00023239"/>
    </source>
</evidence>
<proteinExistence type="inferred from homology"/>
<evidence type="ECO:0000256" key="4">
    <source>
        <dbReference type="PIRSR" id="PIRSR001365-1"/>
    </source>
</evidence>
<feature type="binding site" evidence="5">
    <location>
        <position position="208"/>
    </location>
    <ligand>
        <name>pyruvate</name>
        <dbReference type="ChEBI" id="CHEBI:15361"/>
    </ligand>
</feature>
<keyword evidence="7" id="KW-1185">Reference proteome</keyword>
<evidence type="ECO:0000313" key="7">
    <source>
        <dbReference type="Proteomes" id="UP000280960"/>
    </source>
</evidence>
<dbReference type="PRINTS" id="PR00146">
    <property type="entry name" value="DHPICSNTHASE"/>
</dbReference>
<dbReference type="CDD" id="cd00408">
    <property type="entry name" value="DHDPS-like"/>
    <property type="match status" value="1"/>
</dbReference>
<dbReference type="Pfam" id="PF00701">
    <property type="entry name" value="DHDPS"/>
    <property type="match status" value="1"/>
</dbReference>
<keyword evidence="2" id="KW-0704">Schiff base</keyword>
<reference evidence="6 7" key="1">
    <citation type="submission" date="2018-10" db="EMBL/GenBank/DDBJ databases">
        <authorList>
            <person name="Zhang X."/>
        </authorList>
    </citation>
    <scope>NUCLEOTIDE SEQUENCE [LARGE SCALE GENOMIC DNA]</scope>
    <source>
        <strain evidence="6 7">SK-G1</strain>
    </source>
</reference>
<accession>A0A3G2R2H1</accession>
<dbReference type="Gene3D" id="3.20.20.70">
    <property type="entry name" value="Aldolase class I"/>
    <property type="match status" value="1"/>
</dbReference>
<keyword evidence="1 3" id="KW-0456">Lyase</keyword>
<dbReference type="GO" id="GO:0019262">
    <property type="term" value="P:N-acetylneuraminate catabolic process"/>
    <property type="evidence" value="ECO:0007669"/>
    <property type="project" value="TreeGrafter"/>
</dbReference>
<dbReference type="AlphaFoldDB" id="A0A3G2R2H1"/>
<dbReference type="EMBL" id="CP033169">
    <property type="protein sequence ID" value="AYO29640.1"/>
    <property type="molecule type" value="Genomic_DNA"/>
</dbReference>